<reference evidence="5" key="1">
    <citation type="journal article" date="2011" name="BMC Genomics">
        <title>Complete genome sequence of the filamentous anoxygenic phototrophic bacterium Chloroflexus aurantiacus.</title>
        <authorList>
            <person name="Tang K.H."/>
            <person name="Barry K."/>
            <person name="Chertkov O."/>
            <person name="Dalin E."/>
            <person name="Han C.S."/>
            <person name="Hauser L.J."/>
            <person name="Honchak B.M."/>
            <person name="Karbach L.E."/>
            <person name="Land M.L."/>
            <person name="Lapidus A."/>
            <person name="Larimer F.W."/>
            <person name="Mikhailova N."/>
            <person name="Pitluck S."/>
            <person name="Pierson B.K."/>
            <person name="Blankenship R.E."/>
        </authorList>
    </citation>
    <scope>NUCLEOTIDE SEQUENCE [LARGE SCALE GENOMIC DNA]</scope>
    <source>
        <strain evidence="5">ATCC 29366 / DSM 635 / J-10-fl</strain>
    </source>
</reference>
<comment type="similarity">
    <text evidence="1">Belongs to the glycosyl hydrolase 30 family.</text>
</comment>
<dbReference type="GO" id="GO:0006665">
    <property type="term" value="P:sphingolipid metabolic process"/>
    <property type="evidence" value="ECO:0007669"/>
    <property type="project" value="InterPro"/>
</dbReference>
<evidence type="ECO:0000256" key="2">
    <source>
        <dbReference type="ARBA" id="ARBA00022729"/>
    </source>
</evidence>
<evidence type="ECO:0000256" key="1">
    <source>
        <dbReference type="ARBA" id="ARBA00005382"/>
    </source>
</evidence>
<sequence length="461" mass="50401">MPLPRLVSLFWLLIIVTSGCSWIRQPNQSDFGQPIPTPTLPDTISVVIDTTDLGQPITGIGVNINGAYWHDGTFAPALDTLYNELGARIFRVIVETSAWGDLTATTPPPIDYRMPPFDSVWAIMHYLEQKPATHVILSVMGEPPAWMDVSQASSEHTERWVETMNNLIAAGRQQGVSLQWFSPLNEIDYGPPEGPKLTPDRYAEVMEQLAVQLQANGYGEIGLIGPETAFSSATDAYLRALKNKPTVTQMLKAVAMHDYAGQLSDIRPDLISWPVSAPEIWVTEFSQWCTACNEEPTRSNEWSFGADSAEFLIRYLRQGVHAALLYDGVDGFYTHHGTFDYWGALAYDPTSGEFQVRPRFAAIAQIARFVTPGVVQIGVSADAALPLVAFRDPATGTIHIIGRNATTRPLTLTLSNMPAAIEVTLNQTTSSLIPTSTTVTASEIPVAADAIFAVTFTASDE</sequence>
<keyword evidence="2" id="KW-0732">Signal</keyword>
<dbReference type="HOGENOM" id="CLU_640813_0_0_0"/>
<dbReference type="PROSITE" id="PS51257">
    <property type="entry name" value="PROKAR_LIPOPROTEIN"/>
    <property type="match status" value="1"/>
</dbReference>
<dbReference type="EMBL" id="CP000909">
    <property type="protein sequence ID" value="ABY34857.1"/>
    <property type="molecule type" value="Genomic_DNA"/>
</dbReference>
<evidence type="ECO:0000313" key="4">
    <source>
        <dbReference type="EMBL" id="ABY34857.1"/>
    </source>
</evidence>
<dbReference type="PANTHER" id="PTHR11069">
    <property type="entry name" value="GLUCOSYLCERAMIDASE"/>
    <property type="match status" value="1"/>
</dbReference>
<proteinExistence type="inferred from homology"/>
<dbReference type="RefSeq" id="WP_012257511.1">
    <property type="nucleotide sequence ID" value="NC_010175.1"/>
</dbReference>
<dbReference type="SUPFAM" id="SSF51445">
    <property type="entry name" value="(Trans)glycosidases"/>
    <property type="match status" value="1"/>
</dbReference>
<dbReference type="InterPro" id="IPR013780">
    <property type="entry name" value="Glyco_hydro_b"/>
</dbReference>
<dbReference type="STRING" id="324602.Caur_1639"/>
<dbReference type="GO" id="GO:0016020">
    <property type="term" value="C:membrane"/>
    <property type="evidence" value="ECO:0007669"/>
    <property type="project" value="GOC"/>
</dbReference>
<accession>A9WBQ0</accession>
<dbReference type="KEGG" id="cau:Caur_1639"/>
<evidence type="ECO:0000256" key="3">
    <source>
        <dbReference type="ARBA" id="ARBA00022801"/>
    </source>
</evidence>
<dbReference type="eggNOG" id="COG5520">
    <property type="taxonomic scope" value="Bacteria"/>
</dbReference>
<dbReference type="PANTHER" id="PTHR11069:SF38">
    <property type="entry name" value="GLUCURONOXYLANASE XYNC"/>
    <property type="match status" value="1"/>
</dbReference>
<dbReference type="Proteomes" id="UP000002008">
    <property type="component" value="Chromosome"/>
</dbReference>
<dbReference type="InParanoid" id="A9WBQ0"/>
<dbReference type="InterPro" id="IPR001139">
    <property type="entry name" value="Glyco_hydro_30"/>
</dbReference>
<dbReference type="InterPro" id="IPR017853">
    <property type="entry name" value="GH"/>
</dbReference>
<name>A9WBQ0_CHLAA</name>
<evidence type="ECO:0008006" key="6">
    <source>
        <dbReference type="Google" id="ProtNLM"/>
    </source>
</evidence>
<dbReference type="GO" id="GO:0004348">
    <property type="term" value="F:glucosylceramidase activity"/>
    <property type="evidence" value="ECO:0007669"/>
    <property type="project" value="InterPro"/>
</dbReference>
<dbReference type="Gene3D" id="3.20.20.80">
    <property type="entry name" value="Glycosidases"/>
    <property type="match status" value="1"/>
</dbReference>
<dbReference type="Gene3D" id="2.60.40.1180">
    <property type="entry name" value="Golgi alpha-mannosidase II"/>
    <property type="match status" value="1"/>
</dbReference>
<evidence type="ECO:0000313" key="5">
    <source>
        <dbReference type="Proteomes" id="UP000002008"/>
    </source>
</evidence>
<organism evidence="4 5">
    <name type="scientific">Chloroflexus aurantiacus (strain ATCC 29366 / DSM 635 / J-10-fl)</name>
    <dbReference type="NCBI Taxonomy" id="324602"/>
    <lineage>
        <taxon>Bacteria</taxon>
        <taxon>Bacillati</taxon>
        <taxon>Chloroflexota</taxon>
        <taxon>Chloroflexia</taxon>
        <taxon>Chloroflexales</taxon>
        <taxon>Chloroflexineae</taxon>
        <taxon>Chloroflexaceae</taxon>
        <taxon>Chloroflexus</taxon>
    </lineage>
</organism>
<protein>
    <recommendedName>
        <fullName evidence="6">Asl1-like glycosyl hydrolase catalytic domain-containing protein</fullName>
    </recommendedName>
</protein>
<dbReference type="PATRIC" id="fig|324602.8.peg.1875"/>
<gene>
    <name evidence="4" type="ordered locus">Caur_1639</name>
</gene>
<dbReference type="AlphaFoldDB" id="A9WBQ0"/>
<keyword evidence="5" id="KW-1185">Reference proteome</keyword>
<dbReference type="EnsemblBacteria" id="ABY34857">
    <property type="protein sequence ID" value="ABY34857"/>
    <property type="gene ID" value="Caur_1639"/>
</dbReference>
<keyword evidence="3" id="KW-0378">Hydrolase</keyword>